<protein>
    <submittedName>
        <fullName evidence="3">Uncharacterized protein</fullName>
    </submittedName>
</protein>
<evidence type="ECO:0000256" key="1">
    <source>
        <dbReference type="SAM" id="MobiDB-lite"/>
    </source>
</evidence>
<feature type="transmembrane region" description="Helical" evidence="2">
    <location>
        <begin position="207"/>
        <end position="230"/>
    </location>
</feature>
<evidence type="ECO:0000256" key="2">
    <source>
        <dbReference type="SAM" id="Phobius"/>
    </source>
</evidence>
<feature type="region of interest" description="Disordered" evidence="1">
    <location>
        <begin position="1"/>
        <end position="123"/>
    </location>
</feature>
<feature type="compositionally biased region" description="Polar residues" evidence="1">
    <location>
        <begin position="1"/>
        <end position="11"/>
    </location>
</feature>
<keyword evidence="4" id="KW-1185">Reference proteome</keyword>
<gene>
    <name evidence="3" type="ORF">JOF33_002303</name>
</gene>
<organism evidence="3 4">
    <name type="scientific">Corynebacterium freneyi</name>
    <dbReference type="NCBI Taxonomy" id="134034"/>
    <lineage>
        <taxon>Bacteria</taxon>
        <taxon>Bacillati</taxon>
        <taxon>Actinomycetota</taxon>
        <taxon>Actinomycetes</taxon>
        <taxon>Mycobacteriales</taxon>
        <taxon>Corynebacteriaceae</taxon>
        <taxon>Corynebacterium</taxon>
    </lineage>
</organism>
<reference evidence="3 4" key="1">
    <citation type="submission" date="2021-03" db="EMBL/GenBank/DDBJ databases">
        <title>Sequencing the genomes of 1000 actinobacteria strains.</title>
        <authorList>
            <person name="Klenk H.-P."/>
        </authorList>
    </citation>
    <scope>NUCLEOTIDE SEQUENCE [LARGE SCALE GENOMIC DNA]</scope>
    <source>
        <strain evidence="3 4">DSM 44506</strain>
    </source>
</reference>
<proteinExistence type="predicted"/>
<evidence type="ECO:0000313" key="3">
    <source>
        <dbReference type="EMBL" id="MBP2333604.1"/>
    </source>
</evidence>
<dbReference type="RefSeq" id="WP_070523261.1">
    <property type="nucleotide sequence ID" value="NZ_CP047357.1"/>
</dbReference>
<feature type="compositionally biased region" description="Low complexity" evidence="1">
    <location>
        <begin position="112"/>
        <end position="123"/>
    </location>
</feature>
<feature type="compositionally biased region" description="Gly residues" evidence="1">
    <location>
        <begin position="14"/>
        <end position="111"/>
    </location>
</feature>
<accession>A0ABS4UAU1</accession>
<name>A0ABS4UAU1_9CORY</name>
<sequence>MGTPFGNSETPRSGGFGGASNPGFGGPPSGSGGGFGTPGGGGSGFGATPGGGGSGFGAAPSGGGGGGFGTAPSGGGGGGFGSESGSSFGGGDGFGSGGGGFGTGGASGGAGFDPSGAGPADGAATTYRSGPWPWVIAATVTAVIGLVLGIVAFFTAEPTDGAYSALAFGGWALAGIVTFILLGVHLTEDTKRQASGPYIGNAGQIALYRAAAGIGLVAVIVTAIEIALWASKLGVA</sequence>
<feature type="transmembrane region" description="Helical" evidence="2">
    <location>
        <begin position="134"/>
        <end position="156"/>
    </location>
</feature>
<keyword evidence="2" id="KW-1133">Transmembrane helix</keyword>
<keyword evidence="2" id="KW-0812">Transmembrane</keyword>
<comment type="caution">
    <text evidence="3">The sequence shown here is derived from an EMBL/GenBank/DDBJ whole genome shotgun (WGS) entry which is preliminary data.</text>
</comment>
<feature type="transmembrane region" description="Helical" evidence="2">
    <location>
        <begin position="162"/>
        <end position="186"/>
    </location>
</feature>
<evidence type="ECO:0000313" key="4">
    <source>
        <dbReference type="Proteomes" id="UP001519305"/>
    </source>
</evidence>
<dbReference type="Proteomes" id="UP001519305">
    <property type="component" value="Unassembled WGS sequence"/>
</dbReference>
<dbReference type="EMBL" id="JAGINY010000001">
    <property type="protein sequence ID" value="MBP2333604.1"/>
    <property type="molecule type" value="Genomic_DNA"/>
</dbReference>
<keyword evidence="2" id="KW-0472">Membrane</keyword>